<evidence type="ECO:0000256" key="7">
    <source>
        <dbReference type="SAM" id="Phobius"/>
    </source>
</evidence>
<sequence length="384" mass="40769">MNWLKPSWQSVLAIALCLVAFALGAMTKPEAAALAEPAATLAYPYMGAKGLIIGLLLIAALVSAVKLTPVVEAIVLFVGAHAAAWLLIKGIAGFEGTALAPYFLLLAAAWLLAWRCVALLSALRPTQGWAKTALRLVIPAIFGAWILIIWEAVTRGAGIPFILLPPPSAIGARIANSLPILGSDVRQTIFKAVLIGYIVGNLAGFAVAILADRVPFLRRGLLPIGNMVSALPIIGVAPIMVMWFGFDWPSKAAVVIIMTFFPMLVNTVAGLAASGHMERDLMRTYASGYWPTLLKLRLPAAMPFIFNALKINSTLALIGAIVAEFFGTPVVGMGFRISTEVGRMNIDMVWAEIAVAALAGSVFYGVVALVERAVTFWHPSVRGG</sequence>
<protein>
    <submittedName>
        <fullName evidence="9">Binding-protein-dependent transport systems inner membrane component</fullName>
    </submittedName>
</protein>
<keyword evidence="2" id="KW-0813">Transport</keyword>
<feature type="transmembrane region" description="Helical" evidence="7">
    <location>
        <begin position="132"/>
        <end position="150"/>
    </location>
</feature>
<comment type="subcellular location">
    <subcellularLocation>
        <location evidence="1">Cell membrane</location>
        <topology evidence="1">Multi-pass membrane protein</topology>
    </subcellularLocation>
</comment>
<feature type="transmembrane region" description="Helical" evidence="7">
    <location>
        <begin position="349"/>
        <end position="370"/>
    </location>
</feature>
<keyword evidence="10" id="KW-1185">Reference proteome</keyword>
<dbReference type="PANTHER" id="PTHR30151:SF41">
    <property type="entry name" value="ABC TRANSPORTER PERMEASE PROTEIN"/>
    <property type="match status" value="1"/>
</dbReference>
<evidence type="ECO:0000256" key="6">
    <source>
        <dbReference type="ARBA" id="ARBA00023136"/>
    </source>
</evidence>
<keyword evidence="5 7" id="KW-1133">Transmembrane helix</keyword>
<reference evidence="10" key="1">
    <citation type="submission" date="2014-08" db="EMBL/GenBank/DDBJ databases">
        <authorList>
            <person name="Moulin L."/>
        </authorList>
    </citation>
    <scope>NUCLEOTIDE SEQUENCE [LARGE SCALE GENOMIC DNA]</scope>
</reference>
<keyword evidence="4 7" id="KW-0812">Transmembrane</keyword>
<dbReference type="InterPro" id="IPR000515">
    <property type="entry name" value="MetI-like"/>
</dbReference>
<feature type="transmembrane region" description="Helical" evidence="7">
    <location>
        <begin position="315"/>
        <end position="337"/>
    </location>
</feature>
<dbReference type="InterPro" id="IPR035906">
    <property type="entry name" value="MetI-like_sf"/>
</dbReference>
<organism evidence="9 10">
    <name type="scientific">Mesorhizobium plurifarium</name>
    <dbReference type="NCBI Taxonomy" id="69974"/>
    <lineage>
        <taxon>Bacteria</taxon>
        <taxon>Pseudomonadati</taxon>
        <taxon>Pseudomonadota</taxon>
        <taxon>Alphaproteobacteria</taxon>
        <taxon>Hyphomicrobiales</taxon>
        <taxon>Phyllobacteriaceae</taxon>
        <taxon>Mesorhizobium</taxon>
    </lineage>
</organism>
<evidence type="ECO:0000256" key="2">
    <source>
        <dbReference type="ARBA" id="ARBA00022448"/>
    </source>
</evidence>
<feature type="transmembrane region" description="Helical" evidence="7">
    <location>
        <begin position="223"/>
        <end position="246"/>
    </location>
</feature>
<dbReference type="Proteomes" id="UP000045285">
    <property type="component" value="Unassembled WGS sequence"/>
</dbReference>
<dbReference type="AlphaFoldDB" id="A0A090EG68"/>
<gene>
    <name evidence="9" type="ORF">MPL3356_60671</name>
</gene>
<keyword evidence="6 7" id="KW-0472">Membrane</keyword>
<evidence type="ECO:0000256" key="5">
    <source>
        <dbReference type="ARBA" id="ARBA00022989"/>
    </source>
</evidence>
<proteinExistence type="predicted"/>
<dbReference type="PANTHER" id="PTHR30151">
    <property type="entry name" value="ALKANE SULFONATE ABC TRANSPORTER-RELATED, MEMBRANE SUBUNIT"/>
    <property type="match status" value="1"/>
</dbReference>
<feature type="transmembrane region" description="Helical" evidence="7">
    <location>
        <begin position="100"/>
        <end position="120"/>
    </location>
</feature>
<feature type="transmembrane region" description="Helical" evidence="7">
    <location>
        <begin position="189"/>
        <end position="211"/>
    </location>
</feature>
<feature type="transmembrane region" description="Helical" evidence="7">
    <location>
        <begin position="252"/>
        <end position="273"/>
    </location>
</feature>
<name>A0A090EG68_MESPL</name>
<dbReference type="GO" id="GO:0005886">
    <property type="term" value="C:plasma membrane"/>
    <property type="evidence" value="ECO:0007669"/>
    <property type="project" value="UniProtKB-SubCell"/>
</dbReference>
<dbReference type="Gene3D" id="1.10.3720.10">
    <property type="entry name" value="MetI-like"/>
    <property type="match status" value="1"/>
</dbReference>
<dbReference type="Pfam" id="PF00528">
    <property type="entry name" value="BPD_transp_1"/>
    <property type="match status" value="1"/>
</dbReference>
<evidence type="ECO:0000313" key="10">
    <source>
        <dbReference type="Proteomes" id="UP000045285"/>
    </source>
</evidence>
<evidence type="ECO:0000313" key="9">
    <source>
        <dbReference type="EMBL" id="CDX27016.1"/>
    </source>
</evidence>
<feature type="transmembrane region" description="Helical" evidence="7">
    <location>
        <begin position="70"/>
        <end position="88"/>
    </location>
</feature>
<evidence type="ECO:0000256" key="3">
    <source>
        <dbReference type="ARBA" id="ARBA00022475"/>
    </source>
</evidence>
<dbReference type="EMBL" id="CCMZ01000056">
    <property type="protein sequence ID" value="CDX27016.1"/>
    <property type="molecule type" value="Genomic_DNA"/>
</dbReference>
<feature type="domain" description="ABC transmembrane type-1" evidence="8">
    <location>
        <begin position="200"/>
        <end position="374"/>
    </location>
</feature>
<evidence type="ECO:0000256" key="1">
    <source>
        <dbReference type="ARBA" id="ARBA00004651"/>
    </source>
</evidence>
<dbReference type="GO" id="GO:0055085">
    <property type="term" value="P:transmembrane transport"/>
    <property type="evidence" value="ECO:0007669"/>
    <property type="project" value="InterPro"/>
</dbReference>
<evidence type="ECO:0000259" key="8">
    <source>
        <dbReference type="Pfam" id="PF00528"/>
    </source>
</evidence>
<dbReference type="SUPFAM" id="SSF161098">
    <property type="entry name" value="MetI-like"/>
    <property type="match status" value="1"/>
</dbReference>
<dbReference type="STRING" id="69974.MPLDJ20_280016"/>
<evidence type="ECO:0000256" key="4">
    <source>
        <dbReference type="ARBA" id="ARBA00022692"/>
    </source>
</evidence>
<accession>A0A090EG68</accession>
<feature type="transmembrane region" description="Helical" evidence="7">
    <location>
        <begin position="45"/>
        <end position="63"/>
    </location>
</feature>
<keyword evidence="3" id="KW-1003">Cell membrane</keyword>